<keyword evidence="1" id="KW-1133">Transmembrane helix</keyword>
<evidence type="ECO:0000313" key="3">
    <source>
        <dbReference type="Proteomes" id="UP000013782"/>
    </source>
</evidence>
<evidence type="ECO:0008006" key="4">
    <source>
        <dbReference type="Google" id="ProtNLM"/>
    </source>
</evidence>
<dbReference type="eggNOG" id="ENOG5030KHR">
    <property type="taxonomic scope" value="Bacteria"/>
</dbReference>
<dbReference type="STRING" id="160454.RV10_GL004341"/>
<organism evidence="2 3">
    <name type="scientific">Enterococcus pallens ATCC BAA-351</name>
    <dbReference type="NCBI Taxonomy" id="1158607"/>
    <lineage>
        <taxon>Bacteria</taxon>
        <taxon>Bacillati</taxon>
        <taxon>Bacillota</taxon>
        <taxon>Bacilli</taxon>
        <taxon>Lactobacillales</taxon>
        <taxon>Enterococcaceae</taxon>
        <taxon>Enterococcus</taxon>
    </lineage>
</organism>
<dbReference type="EMBL" id="AJAQ01000001">
    <property type="protein sequence ID" value="EOH97390.1"/>
    <property type="molecule type" value="Genomic_DNA"/>
</dbReference>
<name>R2SQ75_9ENTE</name>
<dbReference type="PATRIC" id="fig|1158607.3.peg.58"/>
<evidence type="ECO:0000256" key="1">
    <source>
        <dbReference type="SAM" id="Phobius"/>
    </source>
</evidence>
<dbReference type="Gene3D" id="2.60.40.1140">
    <property type="entry name" value="Collagen-binding surface protein Cna, B-type domain"/>
    <property type="match status" value="1"/>
</dbReference>
<dbReference type="InterPro" id="IPR008966">
    <property type="entry name" value="Adhesion_dom_sf"/>
</dbReference>
<feature type="transmembrane region" description="Helical" evidence="1">
    <location>
        <begin position="991"/>
        <end position="1010"/>
    </location>
</feature>
<dbReference type="OrthoDB" id="2194175at2"/>
<keyword evidence="1" id="KW-0812">Transmembrane</keyword>
<keyword evidence="1" id="KW-0472">Membrane</keyword>
<dbReference type="Proteomes" id="UP000013782">
    <property type="component" value="Unassembled WGS sequence"/>
</dbReference>
<dbReference type="AlphaFoldDB" id="R2SQ75"/>
<gene>
    <name evidence="2" type="ORF">UAU_00058</name>
</gene>
<evidence type="ECO:0000313" key="2">
    <source>
        <dbReference type="EMBL" id="EOH97390.1"/>
    </source>
</evidence>
<protein>
    <recommendedName>
        <fullName evidence="4">LPXTG-domain-containing protein cell wall anchor domain</fullName>
    </recommendedName>
</protein>
<keyword evidence="3" id="KW-1185">Reference proteome</keyword>
<dbReference type="HOGENOM" id="CLU_297852_0_0_9"/>
<sequence>MKQRKYKAFLMVFLLLSTYLLGILNLNPEKALADNWPVNITGYDVTRQYGSGTTMEIGESINVHIEFDLNPLPEGAKVGDTFEITIPSGEYFSYHKQSGTLPVNSEDPLVTFRIVGDKVIFTLCDLAIESSGLTNGILDLTAKSIKTTEKYGPIDSGGDGSVPDITIKPAPDPTDYPETNRPFPNESKYLFKNGQQLNGENAIAWSMRVNYSEYGRAFDEYTKDQGATKIIDKANGMVVDHLTPGTSFREDSLYVTVPTYIITSDKDPGDPVAQMGDRQIGGYNGSPLNFSDVIIELNSGKNPGNPQSFVRLQPAAGQSYDDFAAYVQSYPDDNGGQRAYGVYKHADETESVLIAFGTMPGTTHYYEDLRKEFDLGSGPEQVGILKAIKEDTSLTDDQKEQLKDIYGKGSKSPSGGAIMAYNIGFYVDVDTTKYGSGTYKNGIDFVYGNGEKESTVGESGFQDINQNLDANFLLANKKVSGEDGKELAESKQFKFNVVDKRGNIYAYGRTKTVVTHKGTEVEIEFFRDSGYTIPVENKNKADPNYWGNFLVDGQWYYIEEVDADGYEVHIQDTLAGTESNRFRYLDGVEQRWRFAIINREPIQIEGNKKIVGTGNLSSSKEFKFELRDTRTDPGTPVAYGKTTVDNKNTEKKITFYLDDAYTTEITNWKKMEISGTEYIILEDGVTYQLVEVDNQGYEVNYYNGTDDQGNPILGNTYTANYEEGGKITFLVENKDTFNFAANKKIAGSGNLATPKTFTFELKDLADDTVVAYGKVAVGVKGTDHPIEFFTTSDHDPANRITDWTTELDENKSYRLTETGTHNYAPSYTGGTGAAKNEFVVTYNNSPTITINTENKDTFHFSASKKVIGDGIFEGEDFKFQLLNSSNQIVAHGKASVSSKNTEVEIDFYTDLNDPTTKINDWTSVLIEGETYQLKEVEDTGYAVTYTNQDGTETNQFVPQFNTGQSFAIKVENKRDKAPLPQTGGEGLHQQLLLASGIIFLVLLTAGMIEYRRRKAGA</sequence>
<accession>R2SQ75</accession>
<comment type="caution">
    <text evidence="2">The sequence shown here is derived from an EMBL/GenBank/DDBJ whole genome shotgun (WGS) entry which is preliminary data.</text>
</comment>
<dbReference type="RefSeq" id="WP_010755123.1">
    <property type="nucleotide sequence ID" value="NZ_ASWD01000002.1"/>
</dbReference>
<dbReference type="SUPFAM" id="SSF49401">
    <property type="entry name" value="Bacterial adhesins"/>
    <property type="match status" value="1"/>
</dbReference>
<proteinExistence type="predicted"/>
<reference evidence="2 3" key="1">
    <citation type="submission" date="2013-02" db="EMBL/GenBank/DDBJ databases">
        <title>The Genome Sequence of Enterococcus pallens BAA-351.</title>
        <authorList>
            <consortium name="The Broad Institute Genome Sequencing Platform"/>
            <consortium name="The Broad Institute Genome Sequencing Center for Infectious Disease"/>
            <person name="Earl A.M."/>
            <person name="Gilmore M.S."/>
            <person name="Lebreton F."/>
            <person name="Walker B."/>
            <person name="Young S.K."/>
            <person name="Zeng Q."/>
            <person name="Gargeya S."/>
            <person name="Fitzgerald M."/>
            <person name="Haas B."/>
            <person name="Abouelleil A."/>
            <person name="Alvarado L."/>
            <person name="Arachchi H.M."/>
            <person name="Berlin A.M."/>
            <person name="Chapman S.B."/>
            <person name="Dewar J."/>
            <person name="Goldberg J."/>
            <person name="Griggs A."/>
            <person name="Gujja S."/>
            <person name="Hansen M."/>
            <person name="Howarth C."/>
            <person name="Imamovic A."/>
            <person name="Larimer J."/>
            <person name="McCowan C."/>
            <person name="Murphy C."/>
            <person name="Neiman D."/>
            <person name="Pearson M."/>
            <person name="Priest M."/>
            <person name="Roberts A."/>
            <person name="Saif S."/>
            <person name="Shea T."/>
            <person name="Sisk P."/>
            <person name="Sykes S."/>
            <person name="Wortman J."/>
            <person name="Nusbaum C."/>
            <person name="Birren B."/>
        </authorList>
    </citation>
    <scope>NUCLEOTIDE SEQUENCE [LARGE SCALE GENOMIC DNA]</scope>
    <source>
        <strain evidence="2 3">ATCC BAA-351</strain>
    </source>
</reference>